<proteinExistence type="predicted"/>
<organism evidence="1">
    <name type="scientific">Octopus bimaculoides</name>
    <name type="common">California two-spotted octopus</name>
    <dbReference type="NCBI Taxonomy" id="37653"/>
    <lineage>
        <taxon>Eukaryota</taxon>
        <taxon>Metazoa</taxon>
        <taxon>Spiralia</taxon>
        <taxon>Lophotrochozoa</taxon>
        <taxon>Mollusca</taxon>
        <taxon>Cephalopoda</taxon>
        <taxon>Coleoidea</taxon>
        <taxon>Octopodiformes</taxon>
        <taxon>Octopoda</taxon>
        <taxon>Incirrata</taxon>
        <taxon>Octopodidae</taxon>
        <taxon>Octopus</taxon>
    </lineage>
</organism>
<gene>
    <name evidence="1" type="ORF">OCBIM_22012927mg</name>
</gene>
<evidence type="ECO:0000313" key="1">
    <source>
        <dbReference type="EMBL" id="KOF89522.1"/>
    </source>
</evidence>
<sequence>MFCDSRNELYLLFLYLILKHFKTFWLEVLEYKDATGGNPFRDIADFAINLLTLPNSNAEVEQLFSSMGVMKSKLKNKMHLPMLSIKYGQKRCGKCCKNT</sequence>
<dbReference type="AlphaFoldDB" id="A0A0L8HJX3"/>
<protein>
    <recommendedName>
        <fullName evidence="2">HAT C-terminal dimerisation domain-containing protein</fullName>
    </recommendedName>
</protein>
<reference evidence="1" key="1">
    <citation type="submission" date="2015-07" db="EMBL/GenBank/DDBJ databases">
        <title>MeaNS - Measles Nucleotide Surveillance Program.</title>
        <authorList>
            <person name="Tran T."/>
            <person name="Druce J."/>
        </authorList>
    </citation>
    <scope>NUCLEOTIDE SEQUENCE</scope>
    <source>
        <strain evidence="1">UCB-OBI-ISO-001</strain>
        <tissue evidence="1">Gonad</tissue>
    </source>
</reference>
<name>A0A0L8HJX3_OCTBM</name>
<evidence type="ECO:0008006" key="2">
    <source>
        <dbReference type="Google" id="ProtNLM"/>
    </source>
</evidence>
<accession>A0A0L8HJX3</accession>
<dbReference type="EMBL" id="KQ417955">
    <property type="protein sequence ID" value="KOF89522.1"/>
    <property type="molecule type" value="Genomic_DNA"/>
</dbReference>